<feature type="compositionally biased region" description="Basic and acidic residues" evidence="7">
    <location>
        <begin position="1060"/>
        <end position="1072"/>
    </location>
</feature>
<dbReference type="InterPro" id="IPR016098">
    <property type="entry name" value="CAP/MinC_C"/>
</dbReference>
<dbReference type="Proteomes" id="UP000286415">
    <property type="component" value="Unassembled WGS sequence"/>
</dbReference>
<organism evidence="9 10">
    <name type="scientific">Clonorchis sinensis</name>
    <name type="common">Chinese liver fluke</name>
    <dbReference type="NCBI Taxonomy" id="79923"/>
    <lineage>
        <taxon>Eukaryota</taxon>
        <taxon>Metazoa</taxon>
        <taxon>Spiralia</taxon>
        <taxon>Lophotrochozoa</taxon>
        <taxon>Platyhelminthes</taxon>
        <taxon>Trematoda</taxon>
        <taxon>Digenea</taxon>
        <taxon>Opisthorchiida</taxon>
        <taxon>Opisthorchiata</taxon>
        <taxon>Opisthorchiidae</taxon>
        <taxon>Clonorchis</taxon>
    </lineage>
</organism>
<feature type="non-terminal residue" evidence="9">
    <location>
        <position position="1"/>
    </location>
</feature>
<reference evidence="9 10" key="1">
    <citation type="journal article" date="2018" name="Biotechnol. Adv.">
        <title>Improved genomic resources and new bioinformatic workflow for the carcinogenic parasite Clonorchis sinensis: Biotechnological implications.</title>
        <authorList>
            <person name="Wang D."/>
            <person name="Korhonen P.K."/>
            <person name="Gasser R.B."/>
            <person name="Young N.D."/>
        </authorList>
    </citation>
    <scope>NUCLEOTIDE SEQUENCE [LARGE SCALE GENOMIC DNA]</scope>
    <source>
        <strain evidence="9">Cs-k2</strain>
    </source>
</reference>
<evidence type="ECO:0000256" key="2">
    <source>
        <dbReference type="ARBA" id="ARBA00004647"/>
    </source>
</evidence>
<accession>A0A8T1ME25</accession>
<dbReference type="Pfam" id="PF07986">
    <property type="entry name" value="TBCC"/>
    <property type="match status" value="1"/>
</dbReference>
<evidence type="ECO:0000256" key="7">
    <source>
        <dbReference type="SAM" id="MobiDB-lite"/>
    </source>
</evidence>
<evidence type="ECO:0000313" key="9">
    <source>
        <dbReference type="EMBL" id="KAG5447403.1"/>
    </source>
</evidence>
<reference evidence="9 10" key="2">
    <citation type="journal article" date="2021" name="Genomics">
        <title>High-quality reference genome for Clonorchis sinensis.</title>
        <authorList>
            <person name="Young N.D."/>
            <person name="Stroehlein A.J."/>
            <person name="Kinkar L."/>
            <person name="Wang T."/>
            <person name="Sohn W.M."/>
            <person name="Chang B.C.H."/>
            <person name="Kaur P."/>
            <person name="Weisz D."/>
            <person name="Dudchenko O."/>
            <person name="Aiden E.L."/>
            <person name="Korhonen P.K."/>
            <person name="Gasser R.B."/>
        </authorList>
    </citation>
    <scope>NUCLEOTIDE SEQUENCE [LARGE SCALE GENOMIC DNA]</scope>
    <source>
        <strain evidence="9">Cs-k2</strain>
    </source>
</reference>
<dbReference type="Gene3D" id="2.160.20.70">
    <property type="match status" value="1"/>
</dbReference>
<dbReference type="InterPro" id="IPR017901">
    <property type="entry name" value="C-CAP_CF_C-like"/>
</dbReference>
<feature type="region of interest" description="Disordered" evidence="7">
    <location>
        <begin position="1009"/>
        <end position="1072"/>
    </location>
</feature>
<evidence type="ECO:0000256" key="3">
    <source>
        <dbReference type="ARBA" id="ARBA00008848"/>
    </source>
</evidence>
<dbReference type="PROSITE" id="PS51329">
    <property type="entry name" value="C_CAP_COFACTOR_C"/>
    <property type="match status" value="1"/>
</dbReference>
<evidence type="ECO:0000256" key="4">
    <source>
        <dbReference type="ARBA" id="ARBA00017559"/>
    </source>
</evidence>
<gene>
    <name evidence="9" type="ORF">CSKR_110948</name>
</gene>
<feature type="compositionally biased region" description="Low complexity" evidence="7">
    <location>
        <begin position="765"/>
        <end position="791"/>
    </location>
</feature>
<feature type="compositionally biased region" description="Polar residues" evidence="7">
    <location>
        <begin position="1046"/>
        <end position="1055"/>
    </location>
</feature>
<keyword evidence="5" id="KW-0963">Cytoplasm</keyword>
<feature type="compositionally biased region" description="Polar residues" evidence="7">
    <location>
        <begin position="1009"/>
        <end position="1018"/>
    </location>
</feature>
<comment type="subcellular location">
    <subcellularLocation>
        <location evidence="1">Cytoplasm</location>
        <location evidence="1">Cytoskeleton</location>
        <location evidence="1">Microtubule organizing center</location>
        <location evidence="1">Centrosome</location>
    </subcellularLocation>
    <subcellularLocation>
        <location evidence="2">Cytoplasm</location>
        <location evidence="2">Cytoskeleton</location>
        <location evidence="2">Spindle pole</location>
    </subcellularLocation>
</comment>
<dbReference type="GO" id="GO:0051684">
    <property type="term" value="P:maintenance of Golgi location"/>
    <property type="evidence" value="ECO:0007669"/>
    <property type="project" value="TreeGrafter"/>
</dbReference>
<keyword evidence="6" id="KW-0206">Cytoskeleton</keyword>
<comment type="similarity">
    <text evidence="3">Belongs to the TBCC family.</text>
</comment>
<dbReference type="SMART" id="SM00673">
    <property type="entry name" value="CARP"/>
    <property type="match status" value="2"/>
</dbReference>
<dbReference type="PANTHER" id="PTHR16052:SF0">
    <property type="entry name" value="TBCC DOMAIN-CONTAINING PROTEIN 1"/>
    <property type="match status" value="1"/>
</dbReference>
<dbReference type="AlphaFoldDB" id="A0A8T1ME25"/>
<dbReference type="InterPro" id="IPR039589">
    <property type="entry name" value="TBCC1"/>
</dbReference>
<sequence length="1072" mass="118835">AQSPSFRQPYVLLETKLNEIIEIHSCAKKGEFVAYMLKPETVLIYLHIFAHHQISLSTEAIMPLAKKFCNAGARWLKWLGREFTDRKVRGWNPTSASQLPLSRLGQPGSTPALVLSSGDMAARHRKGVTAEGLRGNATKPFSENPSRITMRGLESFGCNTLPVPSCRATRKKHEGYDTARLPKRRQGKSRGRGRVRTTDLPLTTFALKPSRWKQVMGGQTPTWQRSLQLGARGVMGTLFCKAYNTQTLRNLFRVPLPSHTLSTSGIESFSCSLTAMPSERSMRAGILPGYRSLDRGSREAEFGFEPRTFRSPLAKSRAVHIWHFSNPPPSAVGRACNSVGAFFHSFVQNIKKLVSYAKSKGKSGFPKLSYPVWKHVACNKLQLTEDLAWILFHTCLTMATCQMEKLRETEDRLFNSSGLAESDRIKSTLSIELFTFVLFLFIQQINKISLRASAVSANAEWPGSHNRSSELDSGRSTPIRPCRNLDEQYHLQFLTENLTEILDLLVEPEGYESGGQDAFISDEAIDSLNLIFEGTFDQGRYVSFCSSDANGGSSLASFSDLVRMPTIQPAAGYTKTNRSYHLRGLHSWIRSWLVSNPFSAENCIRNGRRLQWRLPYPATADGVHVSTGGNQATQDMSKRQKIATNAHQVPRIGGRTGNKLVFMSMISRQIIARSSATLDGATLKIHRAHCSYLYLLSPMRSVTLDKCRKLTIVLGPIENTLQLNQCEDCLIIAACRRAVLVSCRRCTLHLCIQSRPILIQPPVPTATAGGTTSPSLTGNGSGPAPGTPTPGGAAILLGNEEILLAPFHTTYLKLVDHMTRANLSTKVNYWDQPYLFGQDASHTDQTNGVLLPGRGRCWDLMHPAHFYPFNIPWLLPTKSEILCTGALHDNPERAGDRSARPSNDIFDLSACLITDTHQFFNDSEGGGLKDYLEMVKLRLPIPLPPAYVNALRQRAAIYRKWPHHIANAHLTAEQRQLFGTLVDQRFRQWLSESGNLRQLQLLELNTSHQDAPQTSHVSGNGNGTNGVPPTGVNPQLGFGECDPPASTRSGNTRCATNVGRGDRARAVHENQM</sequence>
<proteinExistence type="inferred from homology"/>
<dbReference type="PANTHER" id="PTHR16052">
    <property type="entry name" value="TBCC DOMAIN-CONTAINING PROTEIN 1"/>
    <property type="match status" value="1"/>
</dbReference>
<dbReference type="OrthoDB" id="427777at2759"/>
<dbReference type="InterPro" id="IPR012945">
    <property type="entry name" value="Tubulin-bd_cofactor_C_dom"/>
</dbReference>
<dbReference type="InterPro" id="IPR006599">
    <property type="entry name" value="CARP_motif"/>
</dbReference>
<feature type="compositionally biased region" description="Low complexity" evidence="7">
    <location>
        <begin position="1025"/>
        <end position="1034"/>
    </location>
</feature>
<keyword evidence="10" id="KW-1185">Reference proteome</keyword>
<feature type="region of interest" description="Disordered" evidence="7">
    <location>
        <begin position="763"/>
        <end position="791"/>
    </location>
</feature>
<dbReference type="GO" id="GO:0031616">
    <property type="term" value="C:spindle pole centrosome"/>
    <property type="evidence" value="ECO:0007669"/>
    <property type="project" value="TreeGrafter"/>
</dbReference>
<comment type="caution">
    <text evidence="9">The sequence shown here is derived from an EMBL/GenBank/DDBJ whole genome shotgun (WGS) entry which is preliminary data.</text>
</comment>
<evidence type="ECO:0000313" key="10">
    <source>
        <dbReference type="Proteomes" id="UP000286415"/>
    </source>
</evidence>
<evidence type="ECO:0000256" key="5">
    <source>
        <dbReference type="ARBA" id="ARBA00022490"/>
    </source>
</evidence>
<dbReference type="EMBL" id="NIRI02000042">
    <property type="protein sequence ID" value="KAG5447403.1"/>
    <property type="molecule type" value="Genomic_DNA"/>
</dbReference>
<evidence type="ECO:0000256" key="6">
    <source>
        <dbReference type="ARBA" id="ARBA00023212"/>
    </source>
</evidence>
<name>A0A8T1ME25_CLOSI</name>
<evidence type="ECO:0000259" key="8">
    <source>
        <dbReference type="PROSITE" id="PS51329"/>
    </source>
</evidence>
<feature type="domain" description="C-CAP/cofactor C-like" evidence="8">
    <location>
        <begin position="633"/>
        <end position="823"/>
    </location>
</feature>
<evidence type="ECO:0000256" key="1">
    <source>
        <dbReference type="ARBA" id="ARBA00004300"/>
    </source>
</evidence>
<dbReference type="GO" id="GO:0051661">
    <property type="term" value="P:maintenance of centrosome location"/>
    <property type="evidence" value="ECO:0007669"/>
    <property type="project" value="TreeGrafter"/>
</dbReference>
<protein>
    <recommendedName>
        <fullName evidence="4">TBCC domain-containing protein 1</fullName>
    </recommendedName>
</protein>